<gene>
    <name evidence="2" type="primary">ltrA</name>
    <name evidence="2" type="ORF">H8707_15030</name>
</gene>
<dbReference type="Pfam" id="PF00078">
    <property type="entry name" value="RVT_1"/>
    <property type="match status" value="1"/>
</dbReference>
<dbReference type="GO" id="GO:0003964">
    <property type="term" value="F:RNA-directed DNA polymerase activity"/>
    <property type="evidence" value="ECO:0007669"/>
    <property type="project" value="UniProtKB-KW"/>
</dbReference>
<accession>A0A926IGF3</accession>
<organism evidence="2 3">
    <name type="scientific">Paratissierella segnis</name>
    <dbReference type="NCBI Taxonomy" id="2763679"/>
    <lineage>
        <taxon>Bacteria</taxon>
        <taxon>Bacillati</taxon>
        <taxon>Bacillota</taxon>
        <taxon>Tissierellia</taxon>
        <taxon>Tissierellales</taxon>
        <taxon>Tissierellaceae</taxon>
        <taxon>Paratissierella</taxon>
    </lineage>
</organism>
<keyword evidence="2" id="KW-0548">Nucleotidyltransferase</keyword>
<dbReference type="PANTHER" id="PTHR34047:SF8">
    <property type="entry name" value="PROTEIN YKFC"/>
    <property type="match status" value="1"/>
</dbReference>
<dbReference type="InterPro" id="IPR043502">
    <property type="entry name" value="DNA/RNA_pol_sf"/>
</dbReference>
<protein>
    <submittedName>
        <fullName evidence="2">Group II intron reverse transcriptase/maturase</fullName>
        <ecNumber evidence="2">2.7.7.49</ecNumber>
    </submittedName>
</protein>
<dbReference type="InterPro" id="IPR000477">
    <property type="entry name" value="RT_dom"/>
</dbReference>
<sequence>MELMEEILTRENLNQAYKKVVANKGASGVDGVTVEELGRYIKENKETIINSLRNKTYFPEPVRRVYIPKANGKQRALGIPTALDRTIQQAVAQPISNIYEKVFSEYSYGFRPNRSCHDAIRQALKYLNNGYEWVIDIDIEQFFDKVNHDKLIQILREQVNDKDVLNLIRKYLRAGVMEKGVIKATKTGVPQGGPISVILSNVYLDKLDKELEVRGLRFVRYADDVLIFTKSEMAANRVMTSISSWIERKLFLKVNATKSKVCRPMRSKYLGFTFLKNGGQWKVKPTNEKKAKLYQAVREYLKRGKAIARPLAVTFKRVNQMVMGWINYFHIGIMKEFIGKFGQWLRHKIRVIIIKQWKRPKTIFKNLSFLNRKFKNGFDEESIFKVANARLGWYKRCSMNVVNYILNPTLLETKTKERAGLLNPLNYYLRKVGI</sequence>
<dbReference type="PROSITE" id="PS50878">
    <property type="entry name" value="RT_POL"/>
    <property type="match status" value="1"/>
</dbReference>
<feature type="domain" description="Reverse transcriptase" evidence="1">
    <location>
        <begin position="48"/>
        <end position="274"/>
    </location>
</feature>
<dbReference type="Pfam" id="PF08388">
    <property type="entry name" value="GIIM"/>
    <property type="match status" value="1"/>
</dbReference>
<dbReference type="InterPro" id="IPR043128">
    <property type="entry name" value="Rev_trsase/Diguanyl_cyclase"/>
</dbReference>
<dbReference type="SUPFAM" id="SSF56672">
    <property type="entry name" value="DNA/RNA polymerases"/>
    <property type="match status" value="1"/>
</dbReference>
<dbReference type="Gene3D" id="3.30.70.270">
    <property type="match status" value="1"/>
</dbReference>
<evidence type="ECO:0000313" key="2">
    <source>
        <dbReference type="EMBL" id="MBC8589527.1"/>
    </source>
</evidence>
<evidence type="ECO:0000313" key="3">
    <source>
        <dbReference type="Proteomes" id="UP000601171"/>
    </source>
</evidence>
<dbReference type="EMBL" id="JACRTG010000034">
    <property type="protein sequence ID" value="MBC8589527.1"/>
    <property type="molecule type" value="Genomic_DNA"/>
</dbReference>
<reference evidence="2" key="1">
    <citation type="submission" date="2020-08" db="EMBL/GenBank/DDBJ databases">
        <title>Genome public.</title>
        <authorList>
            <person name="Liu C."/>
            <person name="Sun Q."/>
        </authorList>
    </citation>
    <scope>NUCLEOTIDE SEQUENCE</scope>
    <source>
        <strain evidence="2">BX21</strain>
    </source>
</reference>
<comment type="caution">
    <text evidence="2">The sequence shown here is derived from an EMBL/GenBank/DDBJ whole genome shotgun (WGS) entry which is preliminary data.</text>
</comment>
<dbReference type="Proteomes" id="UP000601171">
    <property type="component" value="Unassembled WGS sequence"/>
</dbReference>
<dbReference type="AlphaFoldDB" id="A0A926IGF3"/>
<keyword evidence="2" id="KW-0808">Transferase</keyword>
<dbReference type="InterPro" id="IPR013597">
    <property type="entry name" value="Mat_intron_G2"/>
</dbReference>
<dbReference type="NCBIfam" id="TIGR04416">
    <property type="entry name" value="group_II_RT_mat"/>
    <property type="match status" value="1"/>
</dbReference>
<keyword evidence="2" id="KW-0695">RNA-directed DNA polymerase</keyword>
<dbReference type="InterPro" id="IPR030931">
    <property type="entry name" value="Group_II_RT_mat"/>
</dbReference>
<dbReference type="CDD" id="cd01651">
    <property type="entry name" value="RT_G2_intron"/>
    <property type="match status" value="1"/>
</dbReference>
<keyword evidence="3" id="KW-1185">Reference proteome</keyword>
<dbReference type="EC" id="2.7.7.49" evidence="2"/>
<dbReference type="PANTHER" id="PTHR34047">
    <property type="entry name" value="NUCLEAR INTRON MATURASE 1, MITOCHONDRIAL-RELATED"/>
    <property type="match status" value="1"/>
</dbReference>
<proteinExistence type="predicted"/>
<dbReference type="RefSeq" id="WP_262430993.1">
    <property type="nucleotide sequence ID" value="NZ_JACRTG010000034.1"/>
</dbReference>
<evidence type="ECO:0000259" key="1">
    <source>
        <dbReference type="PROSITE" id="PS50878"/>
    </source>
</evidence>
<dbReference type="InterPro" id="IPR051083">
    <property type="entry name" value="GrpII_Intron_Splice-Mob/Def"/>
</dbReference>
<name>A0A926IGF3_9FIRM</name>